<keyword evidence="2" id="KW-0539">Nucleus</keyword>
<proteinExistence type="inferred from homology"/>
<feature type="domain" description="Small-subunit processome Utp12" evidence="6">
    <location>
        <begin position="389"/>
        <end position="490"/>
    </location>
</feature>
<dbReference type="PANTHER" id="PTHR44267">
    <property type="entry name" value="WD REPEAT-CONTAINING PROTEIN 43"/>
    <property type="match status" value="1"/>
</dbReference>
<comment type="similarity">
    <text evidence="3">Belongs to the UTP5 family.</text>
</comment>
<dbReference type="AlphaFoldDB" id="A0AAV4XK33"/>
<dbReference type="InterPro" id="IPR036322">
    <property type="entry name" value="WD40_repeat_dom_sf"/>
</dbReference>
<dbReference type="SUPFAM" id="SSF50978">
    <property type="entry name" value="WD40 repeat-like"/>
    <property type="match status" value="1"/>
</dbReference>
<protein>
    <submittedName>
        <fullName evidence="7">WD repeat-containing protein 43</fullName>
    </submittedName>
</protein>
<feature type="repeat" description="WD" evidence="4">
    <location>
        <begin position="6"/>
        <end position="37"/>
    </location>
</feature>
<evidence type="ECO:0000256" key="2">
    <source>
        <dbReference type="ARBA" id="ARBA00023242"/>
    </source>
</evidence>
<evidence type="ECO:0000256" key="1">
    <source>
        <dbReference type="ARBA" id="ARBA00004123"/>
    </source>
</evidence>
<comment type="caution">
    <text evidence="7">The sequence shown here is derived from an EMBL/GenBank/DDBJ whole genome shotgun (WGS) entry which is preliminary data.</text>
</comment>
<dbReference type="InterPro" id="IPR015943">
    <property type="entry name" value="WD40/YVTN_repeat-like_dom_sf"/>
</dbReference>
<dbReference type="Pfam" id="PF04003">
    <property type="entry name" value="Utp12"/>
    <property type="match status" value="1"/>
</dbReference>
<reference evidence="7 8" key="1">
    <citation type="submission" date="2021-06" db="EMBL/GenBank/DDBJ databases">
        <title>Caerostris extrusa draft genome.</title>
        <authorList>
            <person name="Kono N."/>
            <person name="Arakawa K."/>
        </authorList>
    </citation>
    <scope>NUCLEOTIDE SEQUENCE [LARGE SCALE GENOMIC DNA]</scope>
</reference>
<dbReference type="InterPro" id="IPR001680">
    <property type="entry name" value="WD40_rpt"/>
</dbReference>
<evidence type="ECO:0000313" key="8">
    <source>
        <dbReference type="Proteomes" id="UP001054945"/>
    </source>
</evidence>
<evidence type="ECO:0000259" key="6">
    <source>
        <dbReference type="Pfam" id="PF04003"/>
    </source>
</evidence>
<feature type="region of interest" description="Disordered" evidence="5">
    <location>
        <begin position="494"/>
        <end position="531"/>
    </location>
</feature>
<evidence type="ECO:0000313" key="7">
    <source>
        <dbReference type="EMBL" id="GIY94128.1"/>
    </source>
</evidence>
<evidence type="ECO:0000256" key="3">
    <source>
        <dbReference type="ARBA" id="ARBA00038335"/>
    </source>
</evidence>
<dbReference type="GO" id="GO:0005730">
    <property type="term" value="C:nucleolus"/>
    <property type="evidence" value="ECO:0007669"/>
    <property type="project" value="TreeGrafter"/>
</dbReference>
<dbReference type="GO" id="GO:0000462">
    <property type="term" value="P:maturation of SSU-rRNA from tricistronic rRNA transcript (SSU-rRNA, 5.8S rRNA, LSU-rRNA)"/>
    <property type="evidence" value="ECO:0007669"/>
    <property type="project" value="TreeGrafter"/>
</dbReference>
<evidence type="ECO:0000256" key="5">
    <source>
        <dbReference type="SAM" id="MobiDB-lite"/>
    </source>
</evidence>
<organism evidence="7 8">
    <name type="scientific">Caerostris extrusa</name>
    <name type="common">Bark spider</name>
    <name type="synonym">Caerostris bankana</name>
    <dbReference type="NCBI Taxonomy" id="172846"/>
    <lineage>
        <taxon>Eukaryota</taxon>
        <taxon>Metazoa</taxon>
        <taxon>Ecdysozoa</taxon>
        <taxon>Arthropoda</taxon>
        <taxon>Chelicerata</taxon>
        <taxon>Arachnida</taxon>
        <taxon>Araneae</taxon>
        <taxon>Araneomorphae</taxon>
        <taxon>Entelegynae</taxon>
        <taxon>Araneoidea</taxon>
        <taxon>Araneidae</taxon>
        <taxon>Caerostris</taxon>
    </lineage>
</organism>
<dbReference type="InterPro" id="IPR052414">
    <property type="entry name" value="U3_snoRNA-assoc_WDR"/>
</dbReference>
<feature type="compositionally biased region" description="Polar residues" evidence="5">
    <location>
        <begin position="494"/>
        <end position="503"/>
    </location>
</feature>
<accession>A0AAV4XK33</accession>
<dbReference type="Gene3D" id="2.130.10.10">
    <property type="entry name" value="YVTN repeat-like/Quinoprotein amine dehydrogenase"/>
    <property type="match status" value="1"/>
</dbReference>
<dbReference type="PANTHER" id="PTHR44267:SF1">
    <property type="entry name" value="WD REPEAT-CONTAINING PROTEIN 43"/>
    <property type="match status" value="1"/>
</dbReference>
<gene>
    <name evidence="7" type="primary">WDR43_1</name>
    <name evidence="7" type="ORF">CEXT_105661</name>
</gene>
<sequence length="531" mass="59409">MYRNILAFSRNGEYLAYSSPDGCLKIWETSTGILKQEFTPSSHLTATCTSIAWGPTKLRTKSPKKSKNELLHAFANLQLIAMGTLTGDVLLYSFTNAELHTLLTNGHSAAVNDLYCKWKADKVAVYSICVVNENHLLSAGNSIHLWDIKQKSVIKKFEGHSTEISKLLLSRGGSQTGSVASFVSSDEPGNIDIYAKKTGSFKMSVVTKDGHFHLFEHTFIGKLKTPMSPKFSIQVASKPDSSSAKAYPIPILAANISEDLDACIIVYGTFIKPVFERINISDATSDLFLIRDLSTSAITIEESVLRIKVPEKSNNVRTLAPGHMTDITLKESPSKKRKPEDVDVAELSMEERLKALELSKTPKDLPEEEPSIKLDSMRHLLLQGLQSKDNDILNTVFQCGDKKIIRNTLQKLPIQSISLVLKQLYLRLNKQEPRNHPCSEWLTQLLSIHWPYLMSCKDKDVYIDPILQVIGAKTEKFSEMMRLQGGLNSLYSQGKSSISNSKNPLAEPLEIYESESSDESEDDDDIKYFRR</sequence>
<keyword evidence="8" id="KW-1185">Reference proteome</keyword>
<dbReference type="Proteomes" id="UP001054945">
    <property type="component" value="Unassembled WGS sequence"/>
</dbReference>
<dbReference type="InterPro" id="IPR007148">
    <property type="entry name" value="SSU_processome_Utp12"/>
</dbReference>
<evidence type="ECO:0000256" key="4">
    <source>
        <dbReference type="PROSITE-ProRule" id="PRU00221"/>
    </source>
</evidence>
<dbReference type="PROSITE" id="PS50082">
    <property type="entry name" value="WD_REPEATS_2"/>
    <property type="match status" value="1"/>
</dbReference>
<keyword evidence="4" id="KW-0853">WD repeat</keyword>
<name>A0AAV4XK33_CAEEX</name>
<comment type="subcellular location">
    <subcellularLocation>
        <location evidence="1">Nucleus</location>
    </subcellularLocation>
</comment>
<dbReference type="EMBL" id="BPLR01017747">
    <property type="protein sequence ID" value="GIY94128.1"/>
    <property type="molecule type" value="Genomic_DNA"/>
</dbReference>
<feature type="compositionally biased region" description="Acidic residues" evidence="5">
    <location>
        <begin position="510"/>
        <end position="525"/>
    </location>
</feature>